<evidence type="ECO:0000313" key="2">
    <source>
        <dbReference type="EMBL" id="GFY62573.1"/>
    </source>
</evidence>
<sequence length="111" mass="12162">MRPAAADDLSSPSSSIPPATPGMKWSFGCRMRLGEEKSPSRNIVLLELLPFSLFPSSPLVHGDDPPPPSYAEILRMELFPPNVLQVCRLSFSIGGGARTLNLVRETFHEVE</sequence>
<proteinExistence type="predicted"/>
<dbReference type="AlphaFoldDB" id="A0A8X6XYW7"/>
<organism evidence="2 3">
    <name type="scientific">Trichonephila inaurata madagascariensis</name>
    <dbReference type="NCBI Taxonomy" id="2747483"/>
    <lineage>
        <taxon>Eukaryota</taxon>
        <taxon>Metazoa</taxon>
        <taxon>Ecdysozoa</taxon>
        <taxon>Arthropoda</taxon>
        <taxon>Chelicerata</taxon>
        <taxon>Arachnida</taxon>
        <taxon>Araneae</taxon>
        <taxon>Araneomorphae</taxon>
        <taxon>Entelegynae</taxon>
        <taxon>Araneoidea</taxon>
        <taxon>Nephilidae</taxon>
        <taxon>Trichonephila</taxon>
        <taxon>Trichonephila inaurata</taxon>
    </lineage>
</organism>
<dbReference type="Proteomes" id="UP000886998">
    <property type="component" value="Unassembled WGS sequence"/>
</dbReference>
<name>A0A8X6XYW7_9ARAC</name>
<feature type="compositionally biased region" description="Low complexity" evidence="1">
    <location>
        <begin position="1"/>
        <end position="17"/>
    </location>
</feature>
<evidence type="ECO:0000256" key="1">
    <source>
        <dbReference type="SAM" id="MobiDB-lite"/>
    </source>
</evidence>
<gene>
    <name evidence="2" type="ORF">TNIN_142481</name>
</gene>
<protein>
    <submittedName>
        <fullName evidence="2">Uncharacterized protein</fullName>
    </submittedName>
</protein>
<keyword evidence="3" id="KW-1185">Reference proteome</keyword>
<accession>A0A8X6XYW7</accession>
<comment type="caution">
    <text evidence="2">The sequence shown here is derived from an EMBL/GenBank/DDBJ whole genome shotgun (WGS) entry which is preliminary data.</text>
</comment>
<dbReference type="EMBL" id="BMAV01014295">
    <property type="protein sequence ID" value="GFY62573.1"/>
    <property type="molecule type" value="Genomic_DNA"/>
</dbReference>
<feature type="region of interest" description="Disordered" evidence="1">
    <location>
        <begin position="1"/>
        <end position="22"/>
    </location>
</feature>
<evidence type="ECO:0000313" key="3">
    <source>
        <dbReference type="Proteomes" id="UP000886998"/>
    </source>
</evidence>
<reference evidence="2" key="1">
    <citation type="submission" date="2020-08" db="EMBL/GenBank/DDBJ databases">
        <title>Multicomponent nature underlies the extraordinary mechanical properties of spider dragline silk.</title>
        <authorList>
            <person name="Kono N."/>
            <person name="Nakamura H."/>
            <person name="Mori M."/>
            <person name="Yoshida Y."/>
            <person name="Ohtoshi R."/>
            <person name="Malay A.D."/>
            <person name="Moran D.A.P."/>
            <person name="Tomita M."/>
            <person name="Numata K."/>
            <person name="Arakawa K."/>
        </authorList>
    </citation>
    <scope>NUCLEOTIDE SEQUENCE</scope>
</reference>